<sequence length="163" mass="19020">MPAPNHLNREQKEKLQKALKEEKNACIRERVLILLLLNDGKTQVQISQIIGCSLRTVSYWCVHGDADNLDSLKDKRMAGNYRKATEEYIKILLETIDKNPHEMGYEFSRWTAKRLATYLTEQTGIKLSSSQVMNILKKKSIFRQNLVYKIDKPLKKQENLNRN</sequence>
<evidence type="ECO:0000313" key="2">
    <source>
        <dbReference type="Proteomes" id="UP000324689"/>
    </source>
</evidence>
<proteinExistence type="predicted"/>
<evidence type="ECO:0000313" key="1">
    <source>
        <dbReference type="EMBL" id="GCA81599.1"/>
    </source>
</evidence>
<organism evidence="1 2">
    <name type="scientific">Microcystis aeruginosa NIES-2521</name>
    <dbReference type="NCBI Taxonomy" id="2303983"/>
    <lineage>
        <taxon>Bacteria</taxon>
        <taxon>Bacillati</taxon>
        <taxon>Cyanobacteriota</taxon>
        <taxon>Cyanophyceae</taxon>
        <taxon>Oscillatoriophycideae</taxon>
        <taxon>Chroococcales</taxon>
        <taxon>Microcystaceae</taxon>
        <taxon>Microcystis</taxon>
    </lineage>
</organism>
<dbReference type="Pfam" id="PF13565">
    <property type="entry name" value="HTH_32"/>
    <property type="match status" value="1"/>
</dbReference>
<dbReference type="InterPro" id="IPR009057">
    <property type="entry name" value="Homeodomain-like_sf"/>
</dbReference>
<dbReference type="SUPFAM" id="SSF46689">
    <property type="entry name" value="Homeodomain-like"/>
    <property type="match status" value="1"/>
</dbReference>
<reference evidence="1 2" key="1">
    <citation type="submission" date="2018-09" db="EMBL/GenBank/DDBJ databases">
        <title>Evolutionary history of phycoerythrin pigmentation in the water bloom-forming cyanobacterium Microcystis aeruginosa.</title>
        <authorList>
            <person name="Tanabe Y."/>
            <person name="Tanabe Y."/>
            <person name="Yamaguchi H."/>
        </authorList>
    </citation>
    <scope>NUCLEOTIDE SEQUENCE [LARGE SCALE GENOMIC DNA]</scope>
    <source>
        <strain evidence="1 2">NIES-2521</strain>
    </source>
</reference>
<protein>
    <recommendedName>
        <fullName evidence="3">Winged helix-turn helix domain-containing protein</fullName>
    </recommendedName>
</protein>
<dbReference type="EMBL" id="BHVQ01000062">
    <property type="protein sequence ID" value="GCA81599.1"/>
    <property type="molecule type" value="Genomic_DNA"/>
</dbReference>
<evidence type="ECO:0008006" key="3">
    <source>
        <dbReference type="Google" id="ProtNLM"/>
    </source>
</evidence>
<dbReference type="RefSeq" id="WP_149976810.1">
    <property type="nucleotide sequence ID" value="NZ_BHVQ01000062.1"/>
</dbReference>
<accession>A0A5A5S3V4</accession>
<gene>
    <name evidence="1" type="ORF">MiTs_03618</name>
</gene>
<dbReference type="AlphaFoldDB" id="A0A5A5S3V4"/>
<dbReference type="Proteomes" id="UP000324689">
    <property type="component" value="Unassembled WGS sequence"/>
</dbReference>
<name>A0A5A5S3V4_MICAE</name>
<comment type="caution">
    <text evidence="1">The sequence shown here is derived from an EMBL/GenBank/DDBJ whole genome shotgun (WGS) entry which is preliminary data.</text>
</comment>